<dbReference type="InterPro" id="IPR025392">
    <property type="entry name" value="DUF4124"/>
</dbReference>
<gene>
    <name evidence="4" type="ORF">ETQ85_11850</name>
</gene>
<name>A0A6C2CSY0_9RHOO</name>
<organism evidence="4 5">
    <name type="scientific">Zoogloea oleivorans</name>
    <dbReference type="NCBI Taxonomy" id="1552750"/>
    <lineage>
        <taxon>Bacteria</taxon>
        <taxon>Pseudomonadati</taxon>
        <taxon>Pseudomonadota</taxon>
        <taxon>Betaproteobacteria</taxon>
        <taxon>Rhodocyclales</taxon>
        <taxon>Zoogloeaceae</taxon>
        <taxon>Zoogloea</taxon>
    </lineage>
</organism>
<dbReference type="AlphaFoldDB" id="A0A6C2CSY0"/>
<dbReference type="Pfam" id="PF13511">
    <property type="entry name" value="DUF4124"/>
    <property type="match status" value="1"/>
</dbReference>
<evidence type="ECO:0000313" key="5">
    <source>
        <dbReference type="Proteomes" id="UP000389128"/>
    </source>
</evidence>
<dbReference type="OrthoDB" id="9181422at2"/>
<sequence>MFHKLLVVLLVCAGQTAFAQSIYSWKDASGQVHYSDTPPPDGKARTVKQPTLAPGKTAPTDNAQPSYVDKELAFRKRLAEKTEAEEKARKDKADSEQRQRECSASKQHLAGLESGQRVVRFNEAGERIFMDDDERAAEIERTRKAVERICK</sequence>
<proteinExistence type="predicted"/>
<feature type="compositionally biased region" description="Basic and acidic residues" evidence="1">
    <location>
        <begin position="79"/>
        <end position="103"/>
    </location>
</feature>
<evidence type="ECO:0000256" key="2">
    <source>
        <dbReference type="SAM" id="SignalP"/>
    </source>
</evidence>
<protein>
    <submittedName>
        <fullName evidence="4">DUF4124 domain-containing protein</fullName>
    </submittedName>
</protein>
<evidence type="ECO:0000313" key="4">
    <source>
        <dbReference type="EMBL" id="TYC56542.1"/>
    </source>
</evidence>
<dbReference type="RefSeq" id="WP_148579280.1">
    <property type="nucleotide sequence ID" value="NZ_JAVEUW010000010.1"/>
</dbReference>
<keyword evidence="5" id="KW-1185">Reference proteome</keyword>
<feature type="region of interest" description="Disordered" evidence="1">
    <location>
        <begin position="30"/>
        <end position="67"/>
    </location>
</feature>
<keyword evidence="2" id="KW-0732">Signal</keyword>
<feature type="signal peptide" evidence="2">
    <location>
        <begin position="1"/>
        <end position="19"/>
    </location>
</feature>
<evidence type="ECO:0000256" key="1">
    <source>
        <dbReference type="SAM" id="MobiDB-lite"/>
    </source>
</evidence>
<reference evidence="4 5" key="1">
    <citation type="submission" date="2019-01" db="EMBL/GenBank/DDBJ databases">
        <title>Zoogloea oleivorans genome sequencing and assembly.</title>
        <authorList>
            <person name="Tancsics A."/>
            <person name="Farkas M."/>
            <person name="Kriszt B."/>
            <person name="Maroti G."/>
            <person name="Horvath B."/>
        </authorList>
    </citation>
    <scope>NUCLEOTIDE SEQUENCE [LARGE SCALE GENOMIC DNA]</scope>
    <source>
        <strain evidence="4 5">Buc</strain>
    </source>
</reference>
<dbReference type="EMBL" id="SDKK01000010">
    <property type="protein sequence ID" value="TYC56542.1"/>
    <property type="molecule type" value="Genomic_DNA"/>
</dbReference>
<feature type="chain" id="PRO_5025390622" evidence="2">
    <location>
        <begin position="20"/>
        <end position="151"/>
    </location>
</feature>
<evidence type="ECO:0000259" key="3">
    <source>
        <dbReference type="Pfam" id="PF13511"/>
    </source>
</evidence>
<accession>A0A6C2CSY0</accession>
<comment type="caution">
    <text evidence="4">The sequence shown here is derived from an EMBL/GenBank/DDBJ whole genome shotgun (WGS) entry which is preliminary data.</text>
</comment>
<feature type="domain" description="DUF4124" evidence="3">
    <location>
        <begin position="9"/>
        <end position="64"/>
    </location>
</feature>
<dbReference type="Proteomes" id="UP000389128">
    <property type="component" value="Unassembled WGS sequence"/>
</dbReference>
<feature type="region of interest" description="Disordered" evidence="1">
    <location>
        <begin position="79"/>
        <end position="115"/>
    </location>
</feature>